<dbReference type="Proteomes" id="UP001595476">
    <property type="component" value="Unassembled WGS sequence"/>
</dbReference>
<protein>
    <recommendedName>
        <fullName evidence="3">HEAT repeat domain-containing protein</fullName>
    </recommendedName>
</protein>
<dbReference type="EMBL" id="JBHRSZ010000004">
    <property type="protein sequence ID" value="MFC3151764.1"/>
    <property type="molecule type" value="Genomic_DNA"/>
</dbReference>
<proteinExistence type="predicted"/>
<evidence type="ECO:0000313" key="1">
    <source>
        <dbReference type="EMBL" id="MFC3151764.1"/>
    </source>
</evidence>
<sequence length="372" mass="41893">MLEQRLFLQRMWLTTHQQLKQHDSRLIDSLSLLTSYSELGDGSEALKLLLSDSDSWVQNVIEPENTWETNYLLFLAELSLALGINKRDHLIPLMLKTDSEKTRRFGLELLLRDSKRLPHEYFEACLTELNPIDLLLLGKCGDARQVSGLRSIVTDIQADQIQRNFAQLGLLLLGERVDSAALFYELLKHPQYLTDEVVNLLVSAMSKDRCDALIKDLASTSNIEKSLLISVMSKSACVQYIPFLCEFLSQEPYRETVLKGLVTQLGDELVQLIPYEAFHPTRDVAWDVIDTNIVEKDILDWFHASAANRASRQLAGQDLSSVKFEEVLLYGNSLQRNQAAVHLTFNNPSHALICSTALSASCGKRNDVGGSI</sequence>
<evidence type="ECO:0000313" key="2">
    <source>
        <dbReference type="Proteomes" id="UP001595476"/>
    </source>
</evidence>
<gene>
    <name evidence="1" type="ORF">ACFOEK_12060</name>
</gene>
<dbReference type="RefSeq" id="WP_386721138.1">
    <property type="nucleotide sequence ID" value="NZ_JBHRSZ010000004.1"/>
</dbReference>
<keyword evidence="2" id="KW-1185">Reference proteome</keyword>
<accession>A0ABV7HGB8</accession>
<comment type="caution">
    <text evidence="1">The sequence shown here is derived from an EMBL/GenBank/DDBJ whole genome shotgun (WGS) entry which is preliminary data.</text>
</comment>
<organism evidence="1 2">
    <name type="scientific">Litoribrevibacter euphylliae</name>
    <dbReference type="NCBI Taxonomy" id="1834034"/>
    <lineage>
        <taxon>Bacteria</taxon>
        <taxon>Pseudomonadati</taxon>
        <taxon>Pseudomonadota</taxon>
        <taxon>Gammaproteobacteria</taxon>
        <taxon>Oceanospirillales</taxon>
        <taxon>Oceanospirillaceae</taxon>
        <taxon>Litoribrevibacter</taxon>
    </lineage>
</organism>
<reference evidence="2" key="1">
    <citation type="journal article" date="2019" name="Int. J. Syst. Evol. Microbiol.">
        <title>The Global Catalogue of Microorganisms (GCM) 10K type strain sequencing project: providing services to taxonomists for standard genome sequencing and annotation.</title>
        <authorList>
            <consortium name="The Broad Institute Genomics Platform"/>
            <consortium name="The Broad Institute Genome Sequencing Center for Infectious Disease"/>
            <person name="Wu L."/>
            <person name="Ma J."/>
        </authorList>
    </citation>
    <scope>NUCLEOTIDE SEQUENCE [LARGE SCALE GENOMIC DNA]</scope>
    <source>
        <strain evidence="2">KCTC 52438</strain>
    </source>
</reference>
<evidence type="ECO:0008006" key="3">
    <source>
        <dbReference type="Google" id="ProtNLM"/>
    </source>
</evidence>
<name>A0ABV7HGB8_9GAMM</name>